<dbReference type="AlphaFoldDB" id="A0A5S6Q601"/>
<organism evidence="1 2">
    <name type="scientific">Trichuris muris</name>
    <name type="common">Mouse whipworm</name>
    <dbReference type="NCBI Taxonomy" id="70415"/>
    <lineage>
        <taxon>Eukaryota</taxon>
        <taxon>Metazoa</taxon>
        <taxon>Ecdysozoa</taxon>
        <taxon>Nematoda</taxon>
        <taxon>Enoplea</taxon>
        <taxon>Dorylaimia</taxon>
        <taxon>Trichinellida</taxon>
        <taxon>Trichuridae</taxon>
        <taxon>Trichuris</taxon>
    </lineage>
</organism>
<name>A0A5S6Q601_TRIMR</name>
<dbReference type="Proteomes" id="UP000046395">
    <property type="component" value="Unassembled WGS sequence"/>
</dbReference>
<sequence length="114" mass="11953">MLSNGVACNFGGLNLTYKLSYPITLLLSQSFSQLNGSSPMCMSFLPLSGPCSMLTEALASSGQGRDLCRRSTSALTEVLASSVQGRDGSRMPIALSVSLKMCSIVCIVYSVACV</sequence>
<dbReference type="WBParaSite" id="TMUE_1000002598.1">
    <property type="protein sequence ID" value="TMUE_1000002598.1"/>
    <property type="gene ID" value="WBGene00298392"/>
</dbReference>
<accession>A0A5S6Q601</accession>
<evidence type="ECO:0000313" key="2">
    <source>
        <dbReference type="WBParaSite" id="TMUE_1000002598.1"/>
    </source>
</evidence>
<evidence type="ECO:0000313" key="1">
    <source>
        <dbReference type="Proteomes" id="UP000046395"/>
    </source>
</evidence>
<reference evidence="2" key="1">
    <citation type="submission" date="2019-12" db="UniProtKB">
        <authorList>
            <consortium name="WormBaseParasite"/>
        </authorList>
    </citation>
    <scope>IDENTIFICATION</scope>
</reference>
<proteinExistence type="predicted"/>
<keyword evidence="1" id="KW-1185">Reference proteome</keyword>
<protein>
    <submittedName>
        <fullName evidence="2">Uncharacterized protein</fullName>
    </submittedName>
</protein>